<gene>
    <name evidence="2" type="ORF">J2S15_001262</name>
</gene>
<dbReference type="Proteomes" id="UP001230220">
    <property type="component" value="Unassembled WGS sequence"/>
</dbReference>
<organism evidence="2 3">
    <name type="scientific">Breznakia pachnodae</name>
    <dbReference type="NCBI Taxonomy" id="265178"/>
    <lineage>
        <taxon>Bacteria</taxon>
        <taxon>Bacillati</taxon>
        <taxon>Bacillota</taxon>
        <taxon>Erysipelotrichia</taxon>
        <taxon>Erysipelotrichales</taxon>
        <taxon>Erysipelotrichaceae</taxon>
        <taxon>Breznakia</taxon>
    </lineage>
</organism>
<evidence type="ECO:0000313" key="3">
    <source>
        <dbReference type="Proteomes" id="UP001230220"/>
    </source>
</evidence>
<feature type="transmembrane region" description="Helical" evidence="1">
    <location>
        <begin position="30"/>
        <end position="48"/>
    </location>
</feature>
<accession>A0ABU0E0V3</accession>
<name>A0ABU0E0V3_9FIRM</name>
<proteinExistence type="predicted"/>
<keyword evidence="3" id="KW-1185">Reference proteome</keyword>
<evidence type="ECO:0000256" key="1">
    <source>
        <dbReference type="SAM" id="Phobius"/>
    </source>
</evidence>
<dbReference type="EMBL" id="JAUSUR010000002">
    <property type="protein sequence ID" value="MDQ0360517.1"/>
    <property type="molecule type" value="Genomic_DNA"/>
</dbReference>
<evidence type="ECO:0000313" key="2">
    <source>
        <dbReference type="EMBL" id="MDQ0360517.1"/>
    </source>
</evidence>
<keyword evidence="1" id="KW-1133">Transmembrane helix</keyword>
<comment type="caution">
    <text evidence="2">The sequence shown here is derived from an EMBL/GenBank/DDBJ whole genome shotgun (WGS) entry which is preliminary data.</text>
</comment>
<sequence>MSVKTKRDKQFVDSIQQKTRAKQMYYNRYLMIRYFLAIFMFANFYWFVCTTNTMKIIPGVLFILGAISCIEVAKVYGKKQDEMKWTKRFYQLQMIVNVVCLILIWTPLFHLLLPFLVDVVITRIVATGIYLIGGMMAFACVYRLKQIDQNSDKKYLYIKQYEKTANMNI</sequence>
<reference evidence="2 3" key="1">
    <citation type="submission" date="2023-07" db="EMBL/GenBank/DDBJ databases">
        <title>Genomic Encyclopedia of Type Strains, Phase IV (KMG-IV): sequencing the most valuable type-strain genomes for metagenomic binning, comparative biology and taxonomic classification.</title>
        <authorList>
            <person name="Goeker M."/>
        </authorList>
    </citation>
    <scope>NUCLEOTIDE SEQUENCE [LARGE SCALE GENOMIC DNA]</scope>
    <source>
        <strain evidence="2 3">DSM 16784</strain>
    </source>
</reference>
<keyword evidence="1" id="KW-0472">Membrane</keyword>
<keyword evidence="1" id="KW-0812">Transmembrane</keyword>
<feature type="transmembrane region" description="Helical" evidence="1">
    <location>
        <begin position="94"/>
        <end position="117"/>
    </location>
</feature>
<dbReference type="RefSeq" id="WP_307406484.1">
    <property type="nucleotide sequence ID" value="NZ_JAUSUR010000002.1"/>
</dbReference>
<feature type="transmembrane region" description="Helical" evidence="1">
    <location>
        <begin position="54"/>
        <end position="73"/>
    </location>
</feature>
<protein>
    <recommendedName>
        <fullName evidence="4">PTS cellobiose transporter subunit IIA</fullName>
    </recommendedName>
</protein>
<evidence type="ECO:0008006" key="4">
    <source>
        <dbReference type="Google" id="ProtNLM"/>
    </source>
</evidence>
<feature type="transmembrane region" description="Helical" evidence="1">
    <location>
        <begin position="123"/>
        <end position="144"/>
    </location>
</feature>